<dbReference type="SUPFAM" id="SSF56796">
    <property type="entry name" value="Dehydroquinate synthase-like"/>
    <property type="match status" value="1"/>
</dbReference>
<dbReference type="Pfam" id="PF25137">
    <property type="entry name" value="ADH_Fe_C"/>
    <property type="match status" value="1"/>
</dbReference>
<reference evidence="16" key="1">
    <citation type="submission" date="2016-09" db="EMBL/GenBank/DDBJ databases">
        <title>Whole genome sequencing of Salmonella enterica.</title>
        <authorList>
            <person name="Bell R."/>
        </authorList>
    </citation>
    <scope>NUCLEOTIDE SEQUENCE [LARGE SCALE GENOMIC DNA]</scope>
    <source>
        <strain evidence="16">CFSAN044978</strain>
    </source>
</reference>
<dbReference type="EMBL" id="MLZC01000001">
    <property type="protein sequence ID" value="OHG69863.1"/>
    <property type="molecule type" value="Genomic_DNA"/>
</dbReference>
<dbReference type="Pfam" id="PF00465">
    <property type="entry name" value="Fe-ADH"/>
    <property type="match status" value="1"/>
</dbReference>
<dbReference type="GO" id="GO:0046872">
    <property type="term" value="F:metal ion binding"/>
    <property type="evidence" value="ECO:0007669"/>
    <property type="project" value="UniProtKB-KW"/>
</dbReference>
<feature type="domain" description="Fe-containing alcohol dehydrogenase-like C-terminal" evidence="15">
    <location>
        <begin position="206"/>
        <end position="394"/>
    </location>
</feature>
<evidence type="ECO:0000256" key="2">
    <source>
        <dbReference type="ARBA" id="ARBA00005095"/>
    </source>
</evidence>
<dbReference type="NCBIfam" id="NF011998">
    <property type="entry name" value="PRK15454.1"/>
    <property type="match status" value="1"/>
</dbReference>
<keyword evidence="8" id="KW-0520">NAD</keyword>
<organism evidence="16">
    <name type="scientific">Salmonella enterica subsp. enterica serovar Saintpaul</name>
    <dbReference type="NCBI Taxonomy" id="90105"/>
    <lineage>
        <taxon>Bacteria</taxon>
        <taxon>Pseudomonadati</taxon>
        <taxon>Pseudomonadota</taxon>
        <taxon>Gammaproteobacteria</taxon>
        <taxon>Enterobacterales</taxon>
        <taxon>Enterobacteriaceae</taxon>
        <taxon>Salmonella</taxon>
    </lineage>
</organism>
<dbReference type="RefSeq" id="WP_001147506.1">
    <property type="nucleotide sequence ID" value="NZ_QWDP01000004.1"/>
</dbReference>
<evidence type="ECO:0000313" key="16">
    <source>
        <dbReference type="EMBL" id="OHG69863.1"/>
    </source>
</evidence>
<keyword evidence="10" id="KW-1283">Bacterial microcompartment</keyword>
<dbReference type="InterPro" id="IPR018211">
    <property type="entry name" value="ADH_Fe_CS"/>
</dbReference>
<evidence type="ECO:0000256" key="8">
    <source>
        <dbReference type="ARBA" id="ARBA00023027"/>
    </source>
</evidence>
<sequence length="398" mass="41252">MQAELQTALFQAFDTLNLQRVKTFSVPPVTLCGLGALGACGQEAQARGVSHLFVMVDSFLHQAGMTAPLARSLAMKGVAMTVWPCPPGEPCITDVCAAVAQLREAACDGVVAFGGGSVLDAAKAVALLVTNPDQTLSAMTERSTLRPRLPLIAVPTTAGTGSETTNVTVIIDAVSGRKQVLAHASLMPDVAILDAAVTEGVPPNVTAMTGIDALTHAIEAYSALNATPFTDSLAIGAIAMIGKSLPKAVGYGHDLAARENMLLASCMAGMAFSSAGLGLCHAMAHQPGAALHIPHGQANAMLLPTVMGFNRMVCRERFSQIGRALTNKKSDDRDAIAAVSELIAEVGQSKRLADAGAKPEHYSAWAQAALEDICLRSNPRTATQAQIIDLYAAAGECL</sequence>
<evidence type="ECO:0000256" key="6">
    <source>
        <dbReference type="ARBA" id="ARBA00023002"/>
    </source>
</evidence>
<dbReference type="Gene3D" id="3.40.50.1970">
    <property type="match status" value="1"/>
</dbReference>
<keyword evidence="5" id="KW-0479">Metal-binding</keyword>
<name>A0A1S0ZM88_SALET</name>
<evidence type="ECO:0000256" key="4">
    <source>
        <dbReference type="ARBA" id="ARBA00013190"/>
    </source>
</evidence>
<feature type="domain" description="Alcohol dehydrogenase iron-type/glycerol dehydrogenase GldA" evidence="14">
    <location>
        <begin position="27"/>
        <end position="194"/>
    </location>
</feature>
<comment type="caution">
    <text evidence="16">The sequence shown here is derived from an EMBL/GenBank/DDBJ whole genome shotgun (WGS) entry which is preliminary data.</text>
</comment>
<dbReference type="PROSITE" id="PS00913">
    <property type="entry name" value="ADH_IRON_1"/>
    <property type="match status" value="1"/>
</dbReference>
<dbReference type="PROSITE" id="PS00060">
    <property type="entry name" value="ADH_IRON_2"/>
    <property type="match status" value="1"/>
</dbReference>
<dbReference type="InterPro" id="IPR039697">
    <property type="entry name" value="Alcohol_dehydrogenase_Fe"/>
</dbReference>
<dbReference type="InterPro" id="IPR001670">
    <property type="entry name" value="ADH_Fe/GldA"/>
</dbReference>
<keyword evidence="7" id="KW-0408">Iron</keyword>
<dbReference type="InterPro" id="IPR056798">
    <property type="entry name" value="ADH_Fe_C"/>
</dbReference>
<evidence type="ECO:0000256" key="10">
    <source>
        <dbReference type="ARBA" id="ARBA00024446"/>
    </source>
</evidence>
<evidence type="ECO:0000256" key="5">
    <source>
        <dbReference type="ARBA" id="ARBA00022723"/>
    </source>
</evidence>
<comment type="catalytic activity">
    <reaction evidence="11">
        <text>ethanol + NAD(+) = acetaldehyde + NADH + H(+)</text>
        <dbReference type="Rhea" id="RHEA:25290"/>
        <dbReference type="ChEBI" id="CHEBI:15343"/>
        <dbReference type="ChEBI" id="CHEBI:15378"/>
        <dbReference type="ChEBI" id="CHEBI:16236"/>
        <dbReference type="ChEBI" id="CHEBI:57540"/>
        <dbReference type="ChEBI" id="CHEBI:57945"/>
        <dbReference type="EC" id="1.1.1.1"/>
    </reaction>
</comment>
<dbReference type="GO" id="GO:0004022">
    <property type="term" value="F:alcohol dehydrogenase (NAD+) activity"/>
    <property type="evidence" value="ECO:0007669"/>
    <property type="project" value="UniProtKB-EC"/>
</dbReference>
<dbReference type="FunFam" id="3.40.50.1970:FF:000014">
    <property type="entry name" value="Ethanolamine utilization protein EutG"/>
    <property type="match status" value="1"/>
</dbReference>
<dbReference type="PANTHER" id="PTHR11496:SF94">
    <property type="entry name" value="ALCOHOL DEHYDROGENASE EUTG-RELATED"/>
    <property type="match status" value="1"/>
</dbReference>
<evidence type="ECO:0000256" key="12">
    <source>
        <dbReference type="ARBA" id="ARBA00067524"/>
    </source>
</evidence>
<dbReference type="GO" id="GO:0031469">
    <property type="term" value="C:bacterial microcompartment"/>
    <property type="evidence" value="ECO:0007669"/>
    <property type="project" value="UniProtKB-SubCell"/>
</dbReference>
<dbReference type="EC" id="1.1.1.1" evidence="4"/>
<evidence type="ECO:0000256" key="9">
    <source>
        <dbReference type="ARBA" id="ARBA00024322"/>
    </source>
</evidence>
<keyword evidence="6" id="KW-0560">Oxidoreductase</keyword>
<gene>
    <name evidence="16" type="ORF">A7T00_00755</name>
</gene>
<evidence type="ECO:0000259" key="15">
    <source>
        <dbReference type="Pfam" id="PF25137"/>
    </source>
</evidence>
<proteinExistence type="inferred from homology"/>
<dbReference type="Gene3D" id="1.20.1090.10">
    <property type="entry name" value="Dehydroquinate synthase-like - alpha domain"/>
    <property type="match status" value="1"/>
</dbReference>
<dbReference type="PANTHER" id="PTHR11496">
    <property type="entry name" value="ALCOHOL DEHYDROGENASE"/>
    <property type="match status" value="1"/>
</dbReference>
<comment type="subcellular location">
    <subcellularLocation>
        <location evidence="9">Bacterial microcompartment</location>
    </subcellularLocation>
</comment>
<accession>A0A1S0ZM88</accession>
<comment type="similarity">
    <text evidence="3">Belongs to the iron-containing alcohol dehydrogenase family.</text>
</comment>
<evidence type="ECO:0000256" key="11">
    <source>
        <dbReference type="ARBA" id="ARBA00052923"/>
    </source>
</evidence>
<protein>
    <recommendedName>
        <fullName evidence="12">Probable alcohol dehydrogenase EutG</fullName>
        <ecNumber evidence="4">1.1.1.1</ecNumber>
    </recommendedName>
    <alternativeName>
        <fullName evidence="13">Ethanolamine utilization protein EutG</fullName>
    </alternativeName>
</protein>
<dbReference type="FunFam" id="1.20.1090.10:FF:000001">
    <property type="entry name" value="Aldehyde-alcohol dehydrogenase"/>
    <property type="match status" value="1"/>
</dbReference>
<evidence type="ECO:0000256" key="3">
    <source>
        <dbReference type="ARBA" id="ARBA00007358"/>
    </source>
</evidence>
<evidence type="ECO:0000256" key="7">
    <source>
        <dbReference type="ARBA" id="ARBA00023004"/>
    </source>
</evidence>
<evidence type="ECO:0000256" key="13">
    <source>
        <dbReference type="ARBA" id="ARBA00080522"/>
    </source>
</evidence>
<comment type="cofactor">
    <cofactor evidence="1">
        <name>Fe cation</name>
        <dbReference type="ChEBI" id="CHEBI:24875"/>
    </cofactor>
</comment>
<dbReference type="AlphaFoldDB" id="A0A1S0ZM88"/>
<dbReference type="CDD" id="cd08551">
    <property type="entry name" value="Fe-ADH"/>
    <property type="match status" value="1"/>
</dbReference>
<comment type="pathway">
    <text evidence="2">Amine and polyamine degradation; ethanolamine degradation.</text>
</comment>
<evidence type="ECO:0000256" key="1">
    <source>
        <dbReference type="ARBA" id="ARBA00001962"/>
    </source>
</evidence>
<evidence type="ECO:0000259" key="14">
    <source>
        <dbReference type="Pfam" id="PF00465"/>
    </source>
</evidence>